<proteinExistence type="predicted"/>
<reference evidence="2 3" key="1">
    <citation type="journal article" date="2018" name="Nat. Ecol. Evol.">
        <title>Shark genomes provide insights into elasmobranch evolution and the origin of vertebrates.</title>
        <authorList>
            <person name="Hara Y"/>
            <person name="Yamaguchi K"/>
            <person name="Onimaru K"/>
            <person name="Kadota M"/>
            <person name="Koyanagi M"/>
            <person name="Keeley SD"/>
            <person name="Tatsumi K"/>
            <person name="Tanaka K"/>
            <person name="Motone F"/>
            <person name="Kageyama Y"/>
            <person name="Nozu R"/>
            <person name="Adachi N"/>
            <person name="Nishimura O"/>
            <person name="Nakagawa R"/>
            <person name="Tanegashima C"/>
            <person name="Kiyatake I"/>
            <person name="Matsumoto R"/>
            <person name="Murakumo K"/>
            <person name="Nishida K"/>
            <person name="Terakita A"/>
            <person name="Kuratani S"/>
            <person name="Sato K"/>
            <person name="Hyodo S Kuraku.S."/>
        </authorList>
    </citation>
    <scope>NUCLEOTIDE SEQUENCE [LARGE SCALE GENOMIC DNA]</scope>
</reference>
<evidence type="ECO:0000313" key="3">
    <source>
        <dbReference type="Proteomes" id="UP000287033"/>
    </source>
</evidence>
<organism evidence="2 3">
    <name type="scientific">Chiloscyllium punctatum</name>
    <name type="common">Brownbanded bambooshark</name>
    <name type="synonym">Hemiscyllium punctatum</name>
    <dbReference type="NCBI Taxonomy" id="137246"/>
    <lineage>
        <taxon>Eukaryota</taxon>
        <taxon>Metazoa</taxon>
        <taxon>Chordata</taxon>
        <taxon>Craniata</taxon>
        <taxon>Vertebrata</taxon>
        <taxon>Chondrichthyes</taxon>
        <taxon>Elasmobranchii</taxon>
        <taxon>Galeomorphii</taxon>
        <taxon>Galeoidea</taxon>
        <taxon>Orectolobiformes</taxon>
        <taxon>Hemiscylliidae</taxon>
        <taxon>Chiloscyllium</taxon>
    </lineage>
</organism>
<keyword evidence="3" id="KW-1185">Reference proteome</keyword>
<evidence type="ECO:0000313" key="2">
    <source>
        <dbReference type="EMBL" id="GCC48845.1"/>
    </source>
</evidence>
<name>A0A401U1S8_CHIPU</name>
<comment type="caution">
    <text evidence="2">The sequence shown here is derived from an EMBL/GenBank/DDBJ whole genome shotgun (WGS) entry which is preliminary data.</text>
</comment>
<dbReference type="EMBL" id="BEZZ01252789">
    <property type="protein sequence ID" value="GCC48845.1"/>
    <property type="molecule type" value="Genomic_DNA"/>
</dbReference>
<feature type="non-terminal residue" evidence="2">
    <location>
        <position position="1"/>
    </location>
</feature>
<feature type="compositionally biased region" description="Basic and acidic residues" evidence="1">
    <location>
        <begin position="1"/>
        <end position="11"/>
    </location>
</feature>
<dbReference type="Proteomes" id="UP000287033">
    <property type="component" value="Unassembled WGS sequence"/>
</dbReference>
<feature type="region of interest" description="Disordered" evidence="1">
    <location>
        <begin position="1"/>
        <end position="33"/>
    </location>
</feature>
<evidence type="ECO:0000256" key="1">
    <source>
        <dbReference type="SAM" id="MobiDB-lite"/>
    </source>
</evidence>
<feature type="compositionally biased region" description="Basic and acidic residues" evidence="1">
    <location>
        <begin position="22"/>
        <end position="33"/>
    </location>
</feature>
<dbReference type="AlphaFoldDB" id="A0A401U1S8"/>
<accession>A0A401U1S8</accession>
<sequence>QRDVEKRDKQGLEQYEEWAPENPEKGAVEEYEQ</sequence>
<protein>
    <submittedName>
        <fullName evidence="2">Uncharacterized protein</fullName>
    </submittedName>
</protein>
<gene>
    <name evidence="2" type="ORF">chiPu_0033037</name>
</gene>